<evidence type="ECO:0000313" key="3">
    <source>
        <dbReference type="EMBL" id="KZV89022.1"/>
    </source>
</evidence>
<dbReference type="InterPro" id="IPR003697">
    <property type="entry name" value="Maf-like"/>
</dbReference>
<dbReference type="PANTHER" id="PTHR43213:SF5">
    <property type="entry name" value="BIFUNCTIONAL DTTP_UTP PYROPHOSPHATASE_METHYLTRANSFERASE PROTEIN-RELATED"/>
    <property type="match status" value="1"/>
</dbReference>
<dbReference type="FunCoup" id="A0A165FHV5">
    <property type="interactions" value="54"/>
</dbReference>
<dbReference type="OrthoDB" id="10267058at2759"/>
<evidence type="ECO:0000256" key="1">
    <source>
        <dbReference type="ARBA" id="ARBA00001968"/>
    </source>
</evidence>
<protein>
    <submittedName>
        <fullName evidence="3">Maf-like protein</fullName>
    </submittedName>
</protein>
<keyword evidence="2" id="KW-0378">Hydrolase</keyword>
<dbReference type="STRING" id="1314781.A0A165FHV5"/>
<reference evidence="3 4" key="1">
    <citation type="journal article" date="2016" name="Mol. Biol. Evol.">
        <title>Comparative Genomics of Early-Diverging Mushroom-Forming Fungi Provides Insights into the Origins of Lignocellulose Decay Capabilities.</title>
        <authorList>
            <person name="Nagy L.G."/>
            <person name="Riley R."/>
            <person name="Tritt A."/>
            <person name="Adam C."/>
            <person name="Daum C."/>
            <person name="Floudas D."/>
            <person name="Sun H."/>
            <person name="Yadav J.S."/>
            <person name="Pangilinan J."/>
            <person name="Larsson K.H."/>
            <person name="Matsuura K."/>
            <person name="Barry K."/>
            <person name="Labutti K."/>
            <person name="Kuo R."/>
            <person name="Ohm R.A."/>
            <person name="Bhattacharya S.S."/>
            <person name="Shirouzu T."/>
            <person name="Yoshinaga Y."/>
            <person name="Martin F.M."/>
            <person name="Grigoriev I.V."/>
            <person name="Hibbett D.S."/>
        </authorList>
    </citation>
    <scope>NUCLEOTIDE SEQUENCE [LARGE SCALE GENOMIC DNA]</scope>
    <source>
        <strain evidence="3 4">HHB12029</strain>
    </source>
</reference>
<comment type="cofactor">
    <cofactor evidence="1">
        <name>a divalent metal cation</name>
        <dbReference type="ChEBI" id="CHEBI:60240"/>
    </cofactor>
</comment>
<evidence type="ECO:0000313" key="4">
    <source>
        <dbReference type="Proteomes" id="UP000077266"/>
    </source>
</evidence>
<dbReference type="EMBL" id="KV426084">
    <property type="protein sequence ID" value="KZV89022.1"/>
    <property type="molecule type" value="Genomic_DNA"/>
</dbReference>
<dbReference type="InterPro" id="IPR029001">
    <property type="entry name" value="ITPase-like_fam"/>
</dbReference>
<keyword evidence="4" id="KW-1185">Reference proteome</keyword>
<dbReference type="GO" id="GO:0047429">
    <property type="term" value="F:nucleoside triphosphate diphosphatase activity"/>
    <property type="evidence" value="ECO:0007669"/>
    <property type="project" value="InterPro"/>
</dbReference>
<evidence type="ECO:0000256" key="2">
    <source>
        <dbReference type="ARBA" id="ARBA00022801"/>
    </source>
</evidence>
<dbReference type="InParanoid" id="A0A165FHV5"/>
<dbReference type="PIRSF" id="PIRSF006305">
    <property type="entry name" value="Maf"/>
    <property type="match status" value="1"/>
</dbReference>
<dbReference type="Pfam" id="PF02545">
    <property type="entry name" value="Maf"/>
    <property type="match status" value="1"/>
</dbReference>
<dbReference type="Gene3D" id="3.90.950.10">
    <property type="match status" value="1"/>
</dbReference>
<dbReference type="PANTHER" id="PTHR43213">
    <property type="entry name" value="BIFUNCTIONAL DTTP/UTP PYROPHOSPHATASE/METHYLTRANSFERASE PROTEIN-RELATED"/>
    <property type="match status" value="1"/>
</dbReference>
<dbReference type="HAMAP" id="MF_00528">
    <property type="entry name" value="Maf"/>
    <property type="match status" value="1"/>
</dbReference>
<gene>
    <name evidence="3" type="ORF">EXIGLDRAFT_722064</name>
</gene>
<name>A0A165FHV5_EXIGL</name>
<dbReference type="AlphaFoldDB" id="A0A165FHV5"/>
<dbReference type="Proteomes" id="UP000077266">
    <property type="component" value="Unassembled WGS sequence"/>
</dbReference>
<dbReference type="SUPFAM" id="SSF52972">
    <property type="entry name" value="ITPase-like"/>
    <property type="match status" value="1"/>
</dbReference>
<accession>A0A165FHV5</accession>
<sequence>MPATTKLHGKRFILASASPRRKAILETFGLKPEIVVSDFPEDLPHTSFSNLYEYPTATATEKAIAVYRKLVDTSPEDAADLVIAADTIVLAHAVPPSRHYDSTADLPSRPEILEKPTSKADTLRMLLDLNGKVCEVVTGVSVVYPILTSPGYGIKSMEERTLVHFAQNPVKLLEAYADSGEGIDRAGGFAIQGTGGMLIAKIDGDYNNVVGFPAASFFRFLNVLIEEEDDFLDI</sequence>
<proteinExistence type="inferred from homology"/>
<dbReference type="CDD" id="cd00555">
    <property type="entry name" value="Maf"/>
    <property type="match status" value="1"/>
</dbReference>
<organism evidence="3 4">
    <name type="scientific">Exidia glandulosa HHB12029</name>
    <dbReference type="NCBI Taxonomy" id="1314781"/>
    <lineage>
        <taxon>Eukaryota</taxon>
        <taxon>Fungi</taxon>
        <taxon>Dikarya</taxon>
        <taxon>Basidiomycota</taxon>
        <taxon>Agaricomycotina</taxon>
        <taxon>Agaricomycetes</taxon>
        <taxon>Auriculariales</taxon>
        <taxon>Exidiaceae</taxon>
        <taxon>Exidia</taxon>
    </lineage>
</organism>